<evidence type="ECO:0000313" key="8">
    <source>
        <dbReference type="EMBL" id="KAJ8601580.1"/>
    </source>
</evidence>
<evidence type="ECO:0000256" key="2">
    <source>
        <dbReference type="ARBA" id="ARBA00022737"/>
    </source>
</evidence>
<feature type="transmembrane region" description="Helical" evidence="5">
    <location>
        <begin position="73"/>
        <end position="96"/>
    </location>
</feature>
<sequence>MAAAWMVVVLVVQVVSGEEEEEYAEEAHERKLKLNIIVLTVTALVGISLTFETLKDYLLEHTSDNMLPIINSLFGELTLLGFIGLSLYLIFQMRWVGALSKRLYGEENELNEVGEVVHMVLFMVMVLFLGQAVAMARMGEATQKKWTEWDARSGATLSRKTRSLAREYIKAPYLDFLLRPSHPRQLRALIFAATRTQFLKSEHLPSSTDEFDFANYLAIALGRTFAEIVEVPVKTWLGLEACLLVFFFIDSSISKPMQFALWVFLGYCILGVAFITHAKLRAVLRAHVAAQVIAIVAANQHRAATDVEMPLVGPAAGRLADDDRAENDNDDDDDETSRRRLGAVSSSSSTRDVDETPPSRLEVWGNAAFEWVLKVAEWLAELVTMAFEKVQYLVAIVATGANVVYDKARDLVASSTRGPSNARLLQAPQHAAHHGGGHQHYHGEPEKDPYVGMFWFGETRRAHFTQDVIRCIPLFMSIYIAVFCLIYVPRLKDPENTVLRHLLNIFLVTISCIPPVALQLKLPFVVEDFTVAANVGAFLNRRFVEQVLTHQKTVAAFQALRVVACLQHSELLANILNARKLEKGGGRGGGGAAVEESERVEYRHREDDDELDDELVEKLEKAESIERRRRRSWHNIFRLFDTDDEGSIDRGEMKTMLTKFSISDDSAEHIDEIISALDEDDSGEISFEEFYEFGKMLEHHFHNNIHPKQLIDDVFKMIDKDRGGTITVEELHTTMTDIGLDLSLNVVYNMIKDIDEDGSGSLDHHEFHLLIDRMNAGFPSEVETPTTCIGAFNTNDVLSAIGRSDPILSYPIRSDPIRSDPILAIMLPAVL</sequence>
<feature type="domain" description="EF-hand" evidence="7">
    <location>
        <begin position="742"/>
        <end position="777"/>
    </location>
</feature>
<dbReference type="PANTHER" id="PTHR23048">
    <property type="entry name" value="MYOSIN LIGHT CHAIN 1, 3"/>
    <property type="match status" value="1"/>
</dbReference>
<dbReference type="AlphaFoldDB" id="A0AAD7UB83"/>
<proteinExistence type="predicted"/>
<dbReference type="PROSITE" id="PS00018">
    <property type="entry name" value="EF_HAND_1"/>
    <property type="match status" value="4"/>
</dbReference>
<protein>
    <recommendedName>
        <fullName evidence="1">Calmodulin</fullName>
    </recommendedName>
</protein>
<evidence type="ECO:0000256" key="3">
    <source>
        <dbReference type="ARBA" id="ARBA00022837"/>
    </source>
</evidence>
<dbReference type="GO" id="GO:0016460">
    <property type="term" value="C:myosin II complex"/>
    <property type="evidence" value="ECO:0007669"/>
    <property type="project" value="TreeGrafter"/>
</dbReference>
<comment type="caution">
    <text evidence="8">The sequence shown here is derived from an EMBL/GenBank/DDBJ whole genome shotgun (WGS) entry which is preliminary data.</text>
</comment>
<keyword evidence="3" id="KW-0106">Calcium</keyword>
<keyword evidence="5" id="KW-0812">Transmembrane</keyword>
<keyword evidence="2" id="KW-0677">Repeat</keyword>
<evidence type="ECO:0000256" key="4">
    <source>
        <dbReference type="SAM" id="MobiDB-lite"/>
    </source>
</evidence>
<dbReference type="FunFam" id="1.10.238.10:FF:000001">
    <property type="entry name" value="Calmodulin 1"/>
    <property type="match status" value="1"/>
</dbReference>
<feature type="chain" id="PRO_5042274183" description="Calmodulin" evidence="6">
    <location>
        <begin position="18"/>
        <end position="831"/>
    </location>
</feature>
<dbReference type="InterPro" id="IPR011992">
    <property type="entry name" value="EF-hand-dom_pair"/>
</dbReference>
<feature type="region of interest" description="Disordered" evidence="4">
    <location>
        <begin position="318"/>
        <end position="358"/>
    </location>
</feature>
<dbReference type="EMBL" id="JAQMWT010000421">
    <property type="protein sequence ID" value="KAJ8601580.1"/>
    <property type="molecule type" value="Genomic_DNA"/>
</dbReference>
<reference evidence="8" key="1">
    <citation type="submission" date="2023-01" db="EMBL/GenBank/DDBJ databases">
        <title>Metagenome sequencing of chrysophaentin producing Chrysophaeum taylorii.</title>
        <authorList>
            <person name="Davison J."/>
            <person name="Bewley C."/>
        </authorList>
    </citation>
    <scope>NUCLEOTIDE SEQUENCE</scope>
    <source>
        <strain evidence="8">NIES-1699</strain>
    </source>
</reference>
<feature type="transmembrane region" description="Helical" evidence="5">
    <location>
        <begin position="33"/>
        <end position="52"/>
    </location>
</feature>
<evidence type="ECO:0000256" key="5">
    <source>
        <dbReference type="SAM" id="Phobius"/>
    </source>
</evidence>
<evidence type="ECO:0000313" key="9">
    <source>
        <dbReference type="Proteomes" id="UP001230188"/>
    </source>
</evidence>
<name>A0AAD7UB83_9STRA</name>
<feature type="domain" description="EF-hand" evidence="7">
    <location>
        <begin position="706"/>
        <end position="741"/>
    </location>
</feature>
<organism evidence="8 9">
    <name type="scientific">Chrysophaeum taylorii</name>
    <dbReference type="NCBI Taxonomy" id="2483200"/>
    <lineage>
        <taxon>Eukaryota</taxon>
        <taxon>Sar</taxon>
        <taxon>Stramenopiles</taxon>
        <taxon>Ochrophyta</taxon>
        <taxon>Pelagophyceae</taxon>
        <taxon>Pelagomonadales</taxon>
        <taxon>Pelagomonadaceae</taxon>
        <taxon>Chrysophaeum</taxon>
    </lineage>
</organism>
<dbReference type="InterPro" id="IPR018247">
    <property type="entry name" value="EF_Hand_1_Ca_BS"/>
</dbReference>
<dbReference type="Pfam" id="PF13499">
    <property type="entry name" value="EF-hand_7"/>
    <property type="match status" value="2"/>
</dbReference>
<dbReference type="InterPro" id="IPR050230">
    <property type="entry name" value="CALM/Myosin/TropC-like"/>
</dbReference>
<dbReference type="Proteomes" id="UP001230188">
    <property type="component" value="Unassembled WGS sequence"/>
</dbReference>
<feature type="domain" description="EF-hand" evidence="7">
    <location>
        <begin position="628"/>
        <end position="663"/>
    </location>
</feature>
<feature type="transmembrane region" description="Helical" evidence="5">
    <location>
        <begin position="259"/>
        <end position="278"/>
    </location>
</feature>
<evidence type="ECO:0000259" key="7">
    <source>
        <dbReference type="PROSITE" id="PS50222"/>
    </source>
</evidence>
<keyword evidence="9" id="KW-1185">Reference proteome</keyword>
<feature type="transmembrane region" description="Helical" evidence="5">
    <location>
        <begin position="116"/>
        <end position="136"/>
    </location>
</feature>
<feature type="signal peptide" evidence="6">
    <location>
        <begin position="1"/>
        <end position="17"/>
    </location>
</feature>
<keyword evidence="5" id="KW-1133">Transmembrane helix</keyword>
<dbReference type="PROSITE" id="PS50222">
    <property type="entry name" value="EF_HAND_2"/>
    <property type="match status" value="4"/>
</dbReference>
<dbReference type="GO" id="GO:0005509">
    <property type="term" value="F:calcium ion binding"/>
    <property type="evidence" value="ECO:0007669"/>
    <property type="project" value="InterPro"/>
</dbReference>
<keyword evidence="6" id="KW-0732">Signal</keyword>
<dbReference type="InterPro" id="IPR002048">
    <property type="entry name" value="EF_hand_dom"/>
</dbReference>
<dbReference type="PANTHER" id="PTHR23048:SF0">
    <property type="entry name" value="CALMODULIN LIKE 3"/>
    <property type="match status" value="1"/>
</dbReference>
<keyword evidence="5" id="KW-0472">Membrane</keyword>
<dbReference type="SUPFAM" id="SSF47473">
    <property type="entry name" value="EF-hand"/>
    <property type="match status" value="1"/>
</dbReference>
<dbReference type="SMART" id="SM00054">
    <property type="entry name" value="EFh"/>
    <property type="match status" value="4"/>
</dbReference>
<feature type="domain" description="EF-hand" evidence="7">
    <location>
        <begin position="665"/>
        <end position="700"/>
    </location>
</feature>
<evidence type="ECO:0000256" key="6">
    <source>
        <dbReference type="SAM" id="SignalP"/>
    </source>
</evidence>
<accession>A0AAD7UB83</accession>
<dbReference type="Gene3D" id="1.10.238.10">
    <property type="entry name" value="EF-hand"/>
    <property type="match status" value="2"/>
</dbReference>
<feature type="transmembrane region" description="Helical" evidence="5">
    <location>
        <begin position="468"/>
        <end position="489"/>
    </location>
</feature>
<feature type="compositionally biased region" description="Acidic residues" evidence="4">
    <location>
        <begin position="323"/>
        <end position="335"/>
    </location>
</feature>
<gene>
    <name evidence="8" type="ORF">CTAYLR_005236</name>
</gene>
<evidence type="ECO:0000256" key="1">
    <source>
        <dbReference type="ARBA" id="ARBA00020786"/>
    </source>
</evidence>